<keyword evidence="7" id="KW-1185">Reference proteome</keyword>
<dbReference type="AlphaFoldDB" id="A0AAZ1XCY8"/>
<feature type="transmembrane region" description="Helical" evidence="5">
    <location>
        <begin position="12"/>
        <end position="30"/>
    </location>
</feature>
<evidence type="ECO:0000256" key="1">
    <source>
        <dbReference type="ARBA" id="ARBA00004141"/>
    </source>
</evidence>
<dbReference type="KEGG" id="oau:120434072"/>
<dbReference type="PANTHER" id="PTHR19282:SF544">
    <property type="entry name" value="TETRASPANIN"/>
    <property type="match status" value="1"/>
</dbReference>
<reference evidence="6" key="3">
    <citation type="submission" date="2025-09" db="UniProtKB">
        <authorList>
            <consortium name="Ensembl"/>
        </authorList>
    </citation>
    <scope>IDENTIFICATION</scope>
</reference>
<dbReference type="PRINTS" id="PR00259">
    <property type="entry name" value="TMFOUR"/>
</dbReference>
<evidence type="ECO:0000256" key="2">
    <source>
        <dbReference type="ARBA" id="ARBA00022692"/>
    </source>
</evidence>
<dbReference type="GeneID" id="120434072"/>
<reference evidence="7" key="1">
    <citation type="submission" date="2020-03" db="EMBL/GenBank/DDBJ databases">
        <title>Evolution of repeat sequences and sex chromosomes of tilapia species revealed by chromosome-level genomes.</title>
        <authorList>
            <person name="Xu L."/>
            <person name="Tao W."/>
            <person name="Wang D."/>
            <person name="Zhou Q."/>
        </authorList>
    </citation>
    <scope>NUCLEOTIDE SEQUENCE [LARGE SCALE GENOMIC DNA]</scope>
    <source>
        <strain evidence="7">Israel</strain>
    </source>
</reference>
<comment type="subcellular location">
    <subcellularLocation>
        <location evidence="1">Membrane</location>
        <topology evidence="1">Multi-pass membrane protein</topology>
    </subcellularLocation>
</comment>
<accession>A0AAZ1XCY8</accession>
<reference evidence="6" key="2">
    <citation type="submission" date="2025-08" db="UniProtKB">
        <authorList>
            <consortium name="Ensembl"/>
        </authorList>
    </citation>
    <scope>IDENTIFICATION</scope>
</reference>
<feature type="transmembrane region" description="Helical" evidence="5">
    <location>
        <begin position="50"/>
        <end position="68"/>
    </location>
</feature>
<dbReference type="Proteomes" id="UP000472276">
    <property type="component" value="Unassembled WGS sequence"/>
</dbReference>
<dbReference type="Ensembl" id="ENSOABT00000071248.1">
    <property type="protein sequence ID" value="ENSOABP00000065489.1"/>
    <property type="gene ID" value="ENSOABG00000034697.1"/>
</dbReference>
<proteinExistence type="predicted"/>
<name>A0AAZ1XCY8_OREAU</name>
<dbReference type="RefSeq" id="XP_039457474.1">
    <property type="nucleotide sequence ID" value="XM_039601540.1"/>
</dbReference>
<protein>
    <recommendedName>
        <fullName evidence="8">Tetraspanin</fullName>
    </recommendedName>
</protein>
<organism evidence="6 7">
    <name type="scientific">Oreochromis aureus</name>
    <name type="common">Israeli tilapia</name>
    <name type="synonym">Chromis aureus</name>
    <dbReference type="NCBI Taxonomy" id="47969"/>
    <lineage>
        <taxon>Eukaryota</taxon>
        <taxon>Metazoa</taxon>
        <taxon>Chordata</taxon>
        <taxon>Craniata</taxon>
        <taxon>Vertebrata</taxon>
        <taxon>Euteleostomi</taxon>
        <taxon>Actinopterygii</taxon>
        <taxon>Neopterygii</taxon>
        <taxon>Teleostei</taxon>
        <taxon>Neoteleostei</taxon>
        <taxon>Acanthomorphata</taxon>
        <taxon>Ovalentaria</taxon>
        <taxon>Cichlomorphae</taxon>
        <taxon>Cichliformes</taxon>
        <taxon>Cichlidae</taxon>
        <taxon>African cichlids</taxon>
        <taxon>Pseudocrenilabrinae</taxon>
        <taxon>Oreochromini</taxon>
        <taxon>Oreochromis</taxon>
    </lineage>
</organism>
<dbReference type="InterPro" id="IPR008952">
    <property type="entry name" value="Tetraspanin_EC2_sf"/>
</dbReference>
<evidence type="ECO:0000256" key="5">
    <source>
        <dbReference type="SAM" id="Phobius"/>
    </source>
</evidence>
<dbReference type="InterPro" id="IPR018499">
    <property type="entry name" value="Tetraspanin/Peripherin"/>
</dbReference>
<keyword evidence="4 5" id="KW-0472">Membrane</keyword>
<dbReference type="SUPFAM" id="SSF48652">
    <property type="entry name" value="Tetraspanin"/>
    <property type="match status" value="1"/>
</dbReference>
<evidence type="ECO:0000256" key="3">
    <source>
        <dbReference type="ARBA" id="ARBA00022989"/>
    </source>
</evidence>
<keyword evidence="2 5" id="KW-0812">Transmembrane</keyword>
<dbReference type="GO" id="GO:0005886">
    <property type="term" value="C:plasma membrane"/>
    <property type="evidence" value="ECO:0007669"/>
    <property type="project" value="TreeGrafter"/>
</dbReference>
<dbReference type="Gene3D" id="1.10.1450.10">
    <property type="entry name" value="Tetraspanin"/>
    <property type="match status" value="1"/>
</dbReference>
<dbReference type="Pfam" id="PF00335">
    <property type="entry name" value="Tetraspanin"/>
    <property type="match status" value="1"/>
</dbReference>
<evidence type="ECO:0008006" key="8">
    <source>
        <dbReference type="Google" id="ProtNLM"/>
    </source>
</evidence>
<gene>
    <name evidence="6" type="primary">LOC120434072</name>
</gene>
<feature type="transmembrane region" description="Helical" evidence="5">
    <location>
        <begin position="75"/>
        <end position="99"/>
    </location>
</feature>
<evidence type="ECO:0000313" key="6">
    <source>
        <dbReference type="Ensembl" id="ENSOABP00000065489.1"/>
    </source>
</evidence>
<sequence>MSQVSPSLRHFFFGFDVFFLVIVELITVTAPAPLFKHYQDNFEVQTTHRYIFGSITVVISILGAHGAHTANRMSLTVYLVCMFIGSLLMLSAGIIAAAARPNLGRVMEERFRLLLPLDQASADIRDQVERLQTSLHCCGLFGYKDWENSIPDSCLCKQDVEECQTVSYTNLLLNLFWQKKSVFTQPCFPIIISSVARNANITLGVTFGLFVLTLFGMVLSSLLIYQMYNTSIRLNCQWTGQPPAYELLDDVPEKTPSAPNPPWNKKKIRNLQMLFGDRKYI</sequence>
<keyword evidence="3 5" id="KW-1133">Transmembrane helix</keyword>
<evidence type="ECO:0000256" key="4">
    <source>
        <dbReference type="ARBA" id="ARBA00023136"/>
    </source>
</evidence>
<feature type="transmembrane region" description="Helical" evidence="5">
    <location>
        <begin position="201"/>
        <end position="225"/>
    </location>
</feature>
<dbReference type="PANTHER" id="PTHR19282">
    <property type="entry name" value="TETRASPANIN"/>
    <property type="match status" value="1"/>
</dbReference>
<evidence type="ECO:0000313" key="7">
    <source>
        <dbReference type="Proteomes" id="UP000472276"/>
    </source>
</evidence>